<dbReference type="SMART" id="SM00530">
    <property type="entry name" value="HTH_XRE"/>
    <property type="match status" value="1"/>
</dbReference>
<protein>
    <submittedName>
        <fullName evidence="2">Helix-turn-helix protein</fullName>
    </submittedName>
</protein>
<dbReference type="Gene3D" id="1.10.260.40">
    <property type="entry name" value="lambda repressor-like DNA-binding domains"/>
    <property type="match status" value="1"/>
</dbReference>
<accession>A0A495VCY0</accession>
<dbReference type="PROSITE" id="PS50943">
    <property type="entry name" value="HTH_CROC1"/>
    <property type="match status" value="1"/>
</dbReference>
<gene>
    <name evidence="2" type="ORF">BDD21_3140</name>
</gene>
<comment type="caution">
    <text evidence="2">The sequence shown here is derived from an EMBL/GenBank/DDBJ whole genome shotgun (WGS) entry which is preliminary data.</text>
</comment>
<feature type="domain" description="HTH cro/C1-type" evidence="1">
    <location>
        <begin position="55"/>
        <end position="108"/>
    </location>
</feature>
<dbReference type="EMBL" id="RBXL01000001">
    <property type="protein sequence ID" value="RKT45668.1"/>
    <property type="molecule type" value="Genomic_DNA"/>
</dbReference>
<dbReference type="Pfam" id="PF01381">
    <property type="entry name" value="HTH_3"/>
    <property type="match status" value="1"/>
</dbReference>
<name>A0A495VCY0_9GAMM</name>
<evidence type="ECO:0000259" key="1">
    <source>
        <dbReference type="PROSITE" id="PS50943"/>
    </source>
</evidence>
<dbReference type="RefSeq" id="WP_093190989.1">
    <property type="nucleotide sequence ID" value="NZ_RBXL01000001.1"/>
</dbReference>
<proteinExistence type="predicted"/>
<keyword evidence="3" id="KW-1185">Reference proteome</keyword>
<dbReference type="AlphaFoldDB" id="A0A495VCY0"/>
<dbReference type="OrthoDB" id="129597at2"/>
<dbReference type="InterPro" id="IPR001387">
    <property type="entry name" value="Cro/C1-type_HTH"/>
</dbReference>
<organism evidence="2 3">
    <name type="scientific">Thiocapsa rosea</name>
    <dbReference type="NCBI Taxonomy" id="69360"/>
    <lineage>
        <taxon>Bacteria</taxon>
        <taxon>Pseudomonadati</taxon>
        <taxon>Pseudomonadota</taxon>
        <taxon>Gammaproteobacteria</taxon>
        <taxon>Chromatiales</taxon>
        <taxon>Chromatiaceae</taxon>
        <taxon>Thiocapsa</taxon>
    </lineage>
</organism>
<evidence type="ECO:0000313" key="2">
    <source>
        <dbReference type="EMBL" id="RKT45668.1"/>
    </source>
</evidence>
<dbReference type="Proteomes" id="UP000274556">
    <property type="component" value="Unassembled WGS sequence"/>
</dbReference>
<dbReference type="CDD" id="cd00093">
    <property type="entry name" value="HTH_XRE"/>
    <property type="match status" value="1"/>
</dbReference>
<reference evidence="2 3" key="1">
    <citation type="submission" date="2018-10" db="EMBL/GenBank/DDBJ databases">
        <title>Genomic Encyclopedia of Archaeal and Bacterial Type Strains, Phase II (KMG-II): from individual species to whole genera.</title>
        <authorList>
            <person name="Goeker M."/>
        </authorList>
    </citation>
    <scope>NUCLEOTIDE SEQUENCE [LARGE SCALE GENOMIC DNA]</scope>
    <source>
        <strain evidence="2 3">DSM 235</strain>
    </source>
</reference>
<sequence>MNAPTDLQIIKGPDGQPAFVVLPYDEYVRHYARAHELIPNEVVGYIIRDEMTPARAWREYLGLTQADVAARAGMTQAALSQIESGAHKARKATKAKLAAALGITVEQMT</sequence>
<evidence type="ECO:0000313" key="3">
    <source>
        <dbReference type="Proteomes" id="UP000274556"/>
    </source>
</evidence>
<dbReference type="GO" id="GO:0003677">
    <property type="term" value="F:DNA binding"/>
    <property type="evidence" value="ECO:0007669"/>
    <property type="project" value="InterPro"/>
</dbReference>
<dbReference type="InterPro" id="IPR010982">
    <property type="entry name" value="Lambda_DNA-bd_dom_sf"/>
</dbReference>
<dbReference type="SUPFAM" id="SSF47413">
    <property type="entry name" value="lambda repressor-like DNA-binding domains"/>
    <property type="match status" value="1"/>
</dbReference>